<evidence type="ECO:0000313" key="2">
    <source>
        <dbReference type="Proteomes" id="UP000698173"/>
    </source>
</evidence>
<proteinExistence type="predicted"/>
<dbReference type="AlphaFoldDB" id="A0A921FVB1"/>
<dbReference type="Proteomes" id="UP000698173">
    <property type="component" value="Unassembled WGS sequence"/>
</dbReference>
<gene>
    <name evidence="1" type="ORF">K8V56_01300</name>
</gene>
<sequence>MNDIEDVIKRWGVPPVWKGEAITFEFKTASMDSYAAKFTIVDSNQTPLFTMDFFKPSDRFNSMGGDNRKIMELAFIHTHRPSDRKKGISTFYIRKLVDFCVQNGFQVIKLNVCADQQGIEGYSKENALNQEELIQFYQKVLDHPLMDTAEILVNNVNINAE</sequence>
<reference evidence="1" key="2">
    <citation type="submission" date="2021-09" db="EMBL/GenBank/DDBJ databases">
        <authorList>
            <person name="Gilroy R."/>
        </authorList>
    </citation>
    <scope>NUCLEOTIDE SEQUENCE</scope>
    <source>
        <strain evidence="1">CHK171-7178</strain>
    </source>
</reference>
<comment type="caution">
    <text evidence="1">The sequence shown here is derived from an EMBL/GenBank/DDBJ whole genome shotgun (WGS) entry which is preliminary data.</text>
</comment>
<evidence type="ECO:0000313" key="1">
    <source>
        <dbReference type="EMBL" id="HJF30398.1"/>
    </source>
</evidence>
<accession>A0A921FVB1</accession>
<dbReference type="EMBL" id="DYWT01000020">
    <property type="protein sequence ID" value="HJF30398.1"/>
    <property type="molecule type" value="Genomic_DNA"/>
</dbReference>
<name>A0A921FVB1_SPOPS</name>
<protein>
    <submittedName>
        <fullName evidence="1">Uncharacterized protein</fullName>
    </submittedName>
</protein>
<reference evidence="1" key="1">
    <citation type="journal article" date="2021" name="PeerJ">
        <title>Extensive microbial diversity within the chicken gut microbiome revealed by metagenomics and culture.</title>
        <authorList>
            <person name="Gilroy R."/>
            <person name="Ravi A."/>
            <person name="Getino M."/>
            <person name="Pursley I."/>
            <person name="Horton D.L."/>
            <person name="Alikhan N.F."/>
            <person name="Baker D."/>
            <person name="Gharbi K."/>
            <person name="Hall N."/>
            <person name="Watson M."/>
            <person name="Adriaenssens E.M."/>
            <person name="Foster-Nyarko E."/>
            <person name="Jarju S."/>
            <person name="Secka A."/>
            <person name="Antonio M."/>
            <person name="Oren A."/>
            <person name="Chaudhuri R.R."/>
            <person name="La Ragione R."/>
            <person name="Hildebrand F."/>
            <person name="Pallen M.J."/>
        </authorList>
    </citation>
    <scope>NUCLEOTIDE SEQUENCE</scope>
    <source>
        <strain evidence="1">CHK171-7178</strain>
    </source>
</reference>
<organism evidence="1 2">
    <name type="scientific">Sporosarcina psychrophila</name>
    <name type="common">Bacillus psychrophilus</name>
    <dbReference type="NCBI Taxonomy" id="1476"/>
    <lineage>
        <taxon>Bacteria</taxon>
        <taxon>Bacillati</taxon>
        <taxon>Bacillota</taxon>
        <taxon>Bacilli</taxon>
        <taxon>Bacillales</taxon>
        <taxon>Caryophanaceae</taxon>
        <taxon>Sporosarcina</taxon>
    </lineage>
</organism>